<evidence type="ECO:0000313" key="3">
    <source>
        <dbReference type="Proteomes" id="UP001321473"/>
    </source>
</evidence>
<keyword evidence="3" id="KW-1185">Reference proteome</keyword>
<accession>A0AAQ4D8S0</accession>
<organism evidence="2 3">
    <name type="scientific">Amblyomma americanum</name>
    <name type="common">Lone star tick</name>
    <dbReference type="NCBI Taxonomy" id="6943"/>
    <lineage>
        <taxon>Eukaryota</taxon>
        <taxon>Metazoa</taxon>
        <taxon>Ecdysozoa</taxon>
        <taxon>Arthropoda</taxon>
        <taxon>Chelicerata</taxon>
        <taxon>Arachnida</taxon>
        <taxon>Acari</taxon>
        <taxon>Parasitiformes</taxon>
        <taxon>Ixodida</taxon>
        <taxon>Ixodoidea</taxon>
        <taxon>Ixodidae</taxon>
        <taxon>Amblyomminae</taxon>
        <taxon>Amblyomma</taxon>
    </lineage>
</organism>
<gene>
    <name evidence="2" type="ORF">V5799_003509</name>
</gene>
<dbReference type="AlphaFoldDB" id="A0AAQ4D8S0"/>
<dbReference type="Proteomes" id="UP001321473">
    <property type="component" value="Unassembled WGS sequence"/>
</dbReference>
<proteinExistence type="predicted"/>
<feature type="region of interest" description="Disordered" evidence="1">
    <location>
        <begin position="91"/>
        <end position="113"/>
    </location>
</feature>
<comment type="caution">
    <text evidence="2">The sequence shown here is derived from an EMBL/GenBank/DDBJ whole genome shotgun (WGS) entry which is preliminary data.</text>
</comment>
<evidence type="ECO:0000256" key="1">
    <source>
        <dbReference type="SAM" id="MobiDB-lite"/>
    </source>
</evidence>
<reference evidence="2 3" key="1">
    <citation type="journal article" date="2023" name="Arcadia Sci">
        <title>De novo assembly of a long-read Amblyomma americanum tick genome.</title>
        <authorList>
            <person name="Chou S."/>
            <person name="Poskanzer K.E."/>
            <person name="Rollins M."/>
            <person name="Thuy-Boun P.S."/>
        </authorList>
    </citation>
    <scope>NUCLEOTIDE SEQUENCE [LARGE SCALE GENOMIC DNA]</scope>
    <source>
        <strain evidence="2">F_SG_1</strain>
        <tissue evidence="2">Salivary glands</tissue>
    </source>
</reference>
<evidence type="ECO:0000313" key="2">
    <source>
        <dbReference type="EMBL" id="KAK8758860.1"/>
    </source>
</evidence>
<sequence>MDRVCGLTTVVVVDENRMTGHVRPGRVPANDNFGRVHLLMQFKHVLGEFQIDRDLVLRLIVGHTKAVGHFDASFLVTSSITYTTNCSSVAATTTKDDVRRQEAPPYSIQPAQR</sequence>
<protein>
    <submittedName>
        <fullName evidence="2">Uncharacterized protein</fullName>
    </submittedName>
</protein>
<dbReference type="EMBL" id="JARKHS020033633">
    <property type="protein sequence ID" value="KAK8758860.1"/>
    <property type="molecule type" value="Genomic_DNA"/>
</dbReference>
<name>A0AAQ4D8S0_AMBAM</name>